<keyword evidence="7" id="KW-1185">Reference proteome</keyword>
<evidence type="ECO:0000256" key="5">
    <source>
        <dbReference type="ARBA" id="ARBA00023136"/>
    </source>
</evidence>
<dbReference type="EMBL" id="CM017883">
    <property type="protein sequence ID" value="KAG1365486.1"/>
    <property type="molecule type" value="Genomic_DNA"/>
</dbReference>
<dbReference type="GO" id="GO:0005741">
    <property type="term" value="C:mitochondrial outer membrane"/>
    <property type="evidence" value="ECO:0007669"/>
    <property type="project" value="TreeGrafter"/>
</dbReference>
<comment type="caution">
    <text evidence="6">The sequence shown here is derived from an EMBL/GenBank/DDBJ whole genome shotgun (WGS) entry which is preliminary data.</text>
</comment>
<dbReference type="Proteomes" id="UP000797356">
    <property type="component" value="Chromosome 12"/>
</dbReference>
<proteinExistence type="predicted"/>
<dbReference type="Pfam" id="PF08637">
    <property type="entry name" value="NCA2"/>
    <property type="match status" value="2"/>
</dbReference>
<protein>
    <submittedName>
        <fullName evidence="6">Uncharacterized protein</fullName>
    </submittedName>
</protein>
<evidence type="ECO:0000313" key="7">
    <source>
        <dbReference type="Proteomes" id="UP000797356"/>
    </source>
</evidence>
<dbReference type="InterPro" id="IPR013946">
    <property type="entry name" value="NCA2-like"/>
</dbReference>
<reference evidence="6" key="1">
    <citation type="journal article" date="2017" name="Gigascience">
        <title>The genome draft of coconut (Cocos nucifera).</title>
        <authorList>
            <person name="Xiao Y."/>
            <person name="Xu P."/>
            <person name="Fan H."/>
            <person name="Baudouin L."/>
            <person name="Xia W."/>
            <person name="Bocs S."/>
            <person name="Xu J."/>
            <person name="Li Q."/>
            <person name="Guo A."/>
            <person name="Zhou L."/>
            <person name="Li J."/>
            <person name="Wu Y."/>
            <person name="Ma Z."/>
            <person name="Armero A."/>
            <person name="Issali A.E."/>
            <person name="Liu N."/>
            <person name="Peng M."/>
            <person name="Yang Y."/>
        </authorList>
    </citation>
    <scope>NUCLEOTIDE SEQUENCE</scope>
    <source>
        <tissue evidence="6">Spear leaf of Hainan Tall coconut</tissue>
    </source>
</reference>
<organism evidence="6 7">
    <name type="scientific">Cocos nucifera</name>
    <name type="common">Coconut palm</name>
    <dbReference type="NCBI Taxonomy" id="13894"/>
    <lineage>
        <taxon>Eukaryota</taxon>
        <taxon>Viridiplantae</taxon>
        <taxon>Streptophyta</taxon>
        <taxon>Embryophyta</taxon>
        <taxon>Tracheophyta</taxon>
        <taxon>Spermatophyta</taxon>
        <taxon>Magnoliopsida</taxon>
        <taxon>Liliopsida</taxon>
        <taxon>Arecaceae</taxon>
        <taxon>Arecoideae</taxon>
        <taxon>Cocoseae</taxon>
        <taxon>Attaleinae</taxon>
        <taxon>Cocos</taxon>
    </lineage>
</organism>
<evidence type="ECO:0000256" key="1">
    <source>
        <dbReference type="ARBA" id="ARBA00004225"/>
    </source>
</evidence>
<sequence>MVPTGFSVLIVWDFFEFFIVGMDRYGTIPISNRTAAKASRAIVILEDIMEHTLCCLHNIQKSLVFWQSRAEGTKTQKIYFMIFERGPRAFIDATYQLINRLVTDGSPIQHLCCLASDMISDKITVLTSLQHCLATFLAQLSSCQKPRRMTLYWFHYTCGVVGLSVCSIWLLHHSSLMGSSDIDNWIREAKESTEGLWKDHVEQPNVLIHLNTEFSLNQAHFQYRYEKELIHPLQNLLSGELARAMVIQIQKLKLDLKYQILNANEINFAVLAVHFYSSDHVCAGMGSARQKCGRQRKDCLPSKKAFSG</sequence>
<name>A0A8K0IRY3_COCNU</name>
<reference evidence="6" key="2">
    <citation type="submission" date="2019-07" db="EMBL/GenBank/DDBJ databases">
        <authorList>
            <person name="Yang Y."/>
            <person name="Bocs S."/>
            <person name="Baudouin L."/>
        </authorList>
    </citation>
    <scope>NUCLEOTIDE SEQUENCE</scope>
    <source>
        <tissue evidence="6">Spear leaf of Hainan Tall coconut</tissue>
    </source>
</reference>
<evidence type="ECO:0000256" key="2">
    <source>
        <dbReference type="ARBA" id="ARBA00022692"/>
    </source>
</evidence>
<gene>
    <name evidence="6" type="ORF">COCNU_12G004860</name>
</gene>
<keyword evidence="4" id="KW-0496">Mitochondrion</keyword>
<dbReference type="PANTHER" id="PTHR28234">
    <property type="entry name" value="NUCLEAR CONTROL OF ATPASE PROTEIN 2"/>
    <property type="match status" value="1"/>
</dbReference>
<comment type="subcellular location">
    <subcellularLocation>
        <location evidence="1">Mitochondrion membrane</location>
        <topology evidence="1">Multi-pass membrane protein</topology>
    </subcellularLocation>
</comment>
<keyword evidence="2" id="KW-0812">Transmembrane</keyword>
<keyword evidence="5" id="KW-0472">Membrane</keyword>
<evidence type="ECO:0000256" key="3">
    <source>
        <dbReference type="ARBA" id="ARBA00022989"/>
    </source>
</evidence>
<dbReference type="OrthoDB" id="1686607at2759"/>
<accession>A0A8K0IRY3</accession>
<keyword evidence="3" id="KW-1133">Transmembrane helix</keyword>
<dbReference type="PANTHER" id="PTHR28234:SF1">
    <property type="entry name" value="NUCLEAR CONTROL OF ATPASE PROTEIN 2"/>
    <property type="match status" value="1"/>
</dbReference>
<evidence type="ECO:0000313" key="6">
    <source>
        <dbReference type="EMBL" id="KAG1365486.1"/>
    </source>
</evidence>
<evidence type="ECO:0000256" key="4">
    <source>
        <dbReference type="ARBA" id="ARBA00023128"/>
    </source>
</evidence>
<dbReference type="AlphaFoldDB" id="A0A8K0IRY3"/>